<dbReference type="InterPro" id="IPR036388">
    <property type="entry name" value="WH-like_DNA-bd_sf"/>
</dbReference>
<evidence type="ECO:0000256" key="6">
    <source>
        <dbReference type="ARBA" id="ARBA00023163"/>
    </source>
</evidence>
<dbReference type="AlphaFoldDB" id="A0A0D6JDY6"/>
<dbReference type="Gene3D" id="3.30.1490.190">
    <property type="match status" value="1"/>
</dbReference>
<dbReference type="SUPFAM" id="SSF46785">
    <property type="entry name" value="Winged helix' DNA-binding domain"/>
    <property type="match status" value="1"/>
</dbReference>
<evidence type="ECO:0000256" key="7">
    <source>
        <dbReference type="PIRSR" id="PIRSR602481-1"/>
    </source>
</evidence>
<comment type="similarity">
    <text evidence="1">Belongs to the Fur family.</text>
</comment>
<keyword evidence="6" id="KW-0804">Transcription</keyword>
<reference evidence="9" key="1">
    <citation type="submission" date="2015-02" db="EMBL/GenBank/DDBJ databases">
        <authorList>
            <person name="Chooi Y.-H."/>
        </authorList>
    </citation>
    <scope>NUCLEOTIDE SEQUENCE [LARGE SCALE GENOMIC DNA]</scope>
    <source>
        <strain evidence="9">strain Y</strain>
    </source>
</reference>
<dbReference type="PANTHER" id="PTHR33202">
    <property type="entry name" value="ZINC UPTAKE REGULATION PROTEIN"/>
    <property type="match status" value="1"/>
</dbReference>
<keyword evidence="9" id="KW-1185">Reference proteome</keyword>
<sequence length="170" mass="18891">MNHMTKSTENSVELTLEPNELARLNKTLEHAREAFDSKNLRFTDLREQVFTEIASTRGSIGAYDILERLAQKGTRLAPISVYRSIDALMDAGVIHRLESKNAYFACRRHEHGGKGRPIFLACENCGTVTEVSAQPIFDAIKELAETAGFEPKVKFVEVSGLCSECKSNKG</sequence>
<dbReference type="GO" id="GO:0005829">
    <property type="term" value="C:cytosol"/>
    <property type="evidence" value="ECO:0007669"/>
    <property type="project" value="TreeGrafter"/>
</dbReference>
<evidence type="ECO:0000256" key="5">
    <source>
        <dbReference type="ARBA" id="ARBA00023125"/>
    </source>
</evidence>
<keyword evidence="5" id="KW-0238">DNA-binding</keyword>
<comment type="cofactor">
    <cofactor evidence="7">
        <name>Zn(2+)</name>
        <dbReference type="ChEBI" id="CHEBI:29105"/>
    </cofactor>
    <text evidence="7">Binds 1 zinc ion per subunit.</text>
</comment>
<protein>
    <submittedName>
        <fullName evidence="8">Fur family transcriptional regulator</fullName>
    </submittedName>
</protein>
<organism evidence="8 9">
    <name type="scientific">Candidatus Filomicrobium marinum</name>
    <dbReference type="NCBI Taxonomy" id="1608628"/>
    <lineage>
        <taxon>Bacteria</taxon>
        <taxon>Pseudomonadati</taxon>
        <taxon>Pseudomonadota</taxon>
        <taxon>Alphaproteobacteria</taxon>
        <taxon>Hyphomicrobiales</taxon>
        <taxon>Hyphomicrobiaceae</taxon>
        <taxon>Filomicrobium</taxon>
    </lineage>
</organism>
<keyword evidence="7" id="KW-0479">Metal-binding</keyword>
<dbReference type="PANTHER" id="PTHR33202:SF6">
    <property type="entry name" value="ZINC UPTAKE REGULATION PROTEIN"/>
    <property type="match status" value="1"/>
</dbReference>
<feature type="binding site" evidence="7">
    <location>
        <position position="162"/>
    </location>
    <ligand>
        <name>Zn(2+)</name>
        <dbReference type="ChEBI" id="CHEBI:29105"/>
    </ligand>
</feature>
<dbReference type="Proteomes" id="UP000033187">
    <property type="component" value="Chromosome 1"/>
</dbReference>
<dbReference type="GO" id="GO:1900376">
    <property type="term" value="P:regulation of secondary metabolite biosynthetic process"/>
    <property type="evidence" value="ECO:0007669"/>
    <property type="project" value="TreeGrafter"/>
</dbReference>
<evidence type="ECO:0000256" key="4">
    <source>
        <dbReference type="ARBA" id="ARBA00023015"/>
    </source>
</evidence>
<feature type="binding site" evidence="7">
    <location>
        <position position="125"/>
    </location>
    <ligand>
        <name>Zn(2+)</name>
        <dbReference type="ChEBI" id="CHEBI:29105"/>
    </ligand>
</feature>
<dbReference type="GO" id="GO:0003700">
    <property type="term" value="F:DNA-binding transcription factor activity"/>
    <property type="evidence" value="ECO:0007669"/>
    <property type="project" value="InterPro"/>
</dbReference>
<dbReference type="KEGG" id="fiy:BN1229_v1_1524"/>
<dbReference type="InterPro" id="IPR036390">
    <property type="entry name" value="WH_DNA-bd_sf"/>
</dbReference>
<dbReference type="CDD" id="cd07153">
    <property type="entry name" value="Fur_like"/>
    <property type="match status" value="1"/>
</dbReference>
<evidence type="ECO:0000256" key="2">
    <source>
        <dbReference type="ARBA" id="ARBA00022491"/>
    </source>
</evidence>
<dbReference type="RefSeq" id="WP_244466793.1">
    <property type="nucleotide sequence ID" value="NZ_LN829119.1"/>
</dbReference>
<proteinExistence type="inferred from homology"/>
<feature type="binding site" evidence="7">
    <location>
        <position position="165"/>
    </location>
    <ligand>
        <name>Zn(2+)</name>
        <dbReference type="ChEBI" id="CHEBI:29105"/>
    </ligand>
</feature>
<dbReference type="GO" id="GO:0045892">
    <property type="term" value="P:negative regulation of DNA-templated transcription"/>
    <property type="evidence" value="ECO:0007669"/>
    <property type="project" value="TreeGrafter"/>
</dbReference>
<accession>A0A0D6JDY6</accession>
<keyword evidence="2" id="KW-0678">Repressor</keyword>
<evidence type="ECO:0000256" key="3">
    <source>
        <dbReference type="ARBA" id="ARBA00022833"/>
    </source>
</evidence>
<dbReference type="EMBL" id="LN829119">
    <property type="protein sequence ID" value="CPR18024.1"/>
    <property type="molecule type" value="Genomic_DNA"/>
</dbReference>
<dbReference type="InterPro" id="IPR002481">
    <property type="entry name" value="FUR"/>
</dbReference>
<dbReference type="Gene3D" id="1.10.10.10">
    <property type="entry name" value="Winged helix-like DNA-binding domain superfamily/Winged helix DNA-binding domain"/>
    <property type="match status" value="1"/>
</dbReference>
<feature type="binding site" evidence="7">
    <location>
        <position position="122"/>
    </location>
    <ligand>
        <name>Zn(2+)</name>
        <dbReference type="ChEBI" id="CHEBI:29105"/>
    </ligand>
</feature>
<gene>
    <name evidence="8" type="ORF">YBN1229_v1_1524</name>
</gene>
<keyword evidence="3 7" id="KW-0862">Zinc</keyword>
<evidence type="ECO:0000313" key="8">
    <source>
        <dbReference type="EMBL" id="CPR18024.1"/>
    </source>
</evidence>
<dbReference type="GO" id="GO:0000976">
    <property type="term" value="F:transcription cis-regulatory region binding"/>
    <property type="evidence" value="ECO:0007669"/>
    <property type="project" value="TreeGrafter"/>
</dbReference>
<name>A0A0D6JDY6_9HYPH</name>
<dbReference type="Pfam" id="PF01475">
    <property type="entry name" value="FUR"/>
    <property type="match status" value="1"/>
</dbReference>
<evidence type="ECO:0000313" key="9">
    <source>
        <dbReference type="Proteomes" id="UP000033187"/>
    </source>
</evidence>
<dbReference type="InterPro" id="IPR043135">
    <property type="entry name" value="Fur_C"/>
</dbReference>
<dbReference type="KEGG" id="fil:BN1229_v1_1522"/>
<evidence type="ECO:0000256" key="1">
    <source>
        <dbReference type="ARBA" id="ARBA00007957"/>
    </source>
</evidence>
<keyword evidence="4" id="KW-0805">Transcription regulation</keyword>
<dbReference type="GO" id="GO:0008270">
    <property type="term" value="F:zinc ion binding"/>
    <property type="evidence" value="ECO:0007669"/>
    <property type="project" value="TreeGrafter"/>
</dbReference>